<name>A0ABS3T722_9FLAO</name>
<accession>A0ABS3T722</accession>
<gene>
    <name evidence="1" type="ORF">J4050_15230</name>
</gene>
<protein>
    <submittedName>
        <fullName evidence="1">Uncharacterized protein</fullName>
    </submittedName>
</protein>
<organism evidence="1 2">
    <name type="scientific">Winogradskyella pelagia</name>
    <dbReference type="NCBI Taxonomy" id="2819984"/>
    <lineage>
        <taxon>Bacteria</taxon>
        <taxon>Pseudomonadati</taxon>
        <taxon>Bacteroidota</taxon>
        <taxon>Flavobacteriia</taxon>
        <taxon>Flavobacteriales</taxon>
        <taxon>Flavobacteriaceae</taxon>
        <taxon>Winogradskyella</taxon>
    </lineage>
</organism>
<sequence length="140" mass="15745">IWAMLILLALTRCEKEPALQEAEDVNLGAIDFPELRIARVSDTDSLFAAKKQLGMLIATTFGNTLLDTHSRMTSETYGFSIDTSYVQVITTDIYESYTFMAEDGDGAVLKNYILTMFPDGNYKQLLVTYPKVLEDGDYVY</sequence>
<keyword evidence="2" id="KW-1185">Reference proteome</keyword>
<evidence type="ECO:0000313" key="1">
    <source>
        <dbReference type="EMBL" id="MBO3118104.1"/>
    </source>
</evidence>
<reference evidence="1 2" key="1">
    <citation type="submission" date="2021-03" db="EMBL/GenBank/DDBJ databases">
        <title>Winogradskyella sp. nov., isolated from costal sediment.</title>
        <authorList>
            <person name="Gao C."/>
        </authorList>
    </citation>
    <scope>NUCLEOTIDE SEQUENCE [LARGE SCALE GENOMIC DNA]</scope>
    <source>
        <strain evidence="1 2">DF17</strain>
    </source>
</reference>
<comment type="caution">
    <text evidence="1">The sequence shown here is derived from an EMBL/GenBank/DDBJ whole genome shotgun (WGS) entry which is preliminary data.</text>
</comment>
<dbReference type="EMBL" id="JAGEVF010000054">
    <property type="protein sequence ID" value="MBO3118104.1"/>
    <property type="molecule type" value="Genomic_DNA"/>
</dbReference>
<evidence type="ECO:0000313" key="2">
    <source>
        <dbReference type="Proteomes" id="UP000676776"/>
    </source>
</evidence>
<feature type="non-terminal residue" evidence="1">
    <location>
        <position position="140"/>
    </location>
</feature>
<dbReference type="RefSeq" id="WP_208155471.1">
    <property type="nucleotide sequence ID" value="NZ_JAGEVF010000054.1"/>
</dbReference>
<dbReference type="Proteomes" id="UP000676776">
    <property type="component" value="Unassembled WGS sequence"/>
</dbReference>
<feature type="non-terminal residue" evidence="1">
    <location>
        <position position="1"/>
    </location>
</feature>
<proteinExistence type="predicted"/>